<dbReference type="SUPFAM" id="SSF53732">
    <property type="entry name" value="Aconitase iron-sulfur domain"/>
    <property type="match status" value="1"/>
</dbReference>
<accession>A0AA88UG58</accession>
<evidence type="ECO:0000313" key="6">
    <source>
        <dbReference type="Proteomes" id="UP001187471"/>
    </source>
</evidence>
<dbReference type="AlphaFoldDB" id="A0AA88UG58"/>
<keyword evidence="3" id="KW-0411">Iron-sulfur</keyword>
<keyword evidence="1" id="KW-0479">Metal-binding</keyword>
<dbReference type="SUPFAM" id="SSF52016">
    <property type="entry name" value="LeuD/IlvD-like"/>
    <property type="match status" value="1"/>
</dbReference>
<dbReference type="GO" id="GO:0046872">
    <property type="term" value="F:metal ion binding"/>
    <property type="evidence" value="ECO:0007669"/>
    <property type="project" value="UniProtKB-KW"/>
</dbReference>
<dbReference type="InterPro" id="IPR015931">
    <property type="entry name" value="Acnase/IPM_dHydase_lsu_aba_1/3"/>
</dbReference>
<dbReference type="InterPro" id="IPR015928">
    <property type="entry name" value="Aconitase/3IPM_dehydase_swvl"/>
</dbReference>
<dbReference type="InterPro" id="IPR018136">
    <property type="entry name" value="Aconitase_4Fe-4S_BS"/>
</dbReference>
<organism evidence="5 6">
    <name type="scientific">Escallonia rubra</name>
    <dbReference type="NCBI Taxonomy" id="112253"/>
    <lineage>
        <taxon>Eukaryota</taxon>
        <taxon>Viridiplantae</taxon>
        <taxon>Streptophyta</taxon>
        <taxon>Embryophyta</taxon>
        <taxon>Tracheophyta</taxon>
        <taxon>Spermatophyta</taxon>
        <taxon>Magnoliopsida</taxon>
        <taxon>eudicotyledons</taxon>
        <taxon>Gunneridae</taxon>
        <taxon>Pentapetalae</taxon>
        <taxon>asterids</taxon>
        <taxon>campanulids</taxon>
        <taxon>Escalloniales</taxon>
        <taxon>Escalloniaceae</taxon>
        <taxon>Escallonia</taxon>
    </lineage>
</organism>
<sequence length="511" mass="55762">MAPCGCGGHRHRRFPLRSRNPFERILRTLDKPEGGEFGKYYSLPDLDDPRYGLCKSIFSNLDHKSERDFTGVPAVVDLACMRSAISKLGGDSNKINPLGFAVPKDSQSRIVDFSFHDTPARLRHGDVIIAAITSCTNTSNPSVMLASALVAKKACDLGLELCIYSGLLKYLKQLGFHLVGYGYTTCIGNSGDLDESVASVITENDIVAAAVLSGNRNFEGCVHPLTRANYLVSPTLVVVYALAGTVNIDFETEPVGLGKDGNKNFFRDIWPSSEEVSNLVESNVLPAMFKATYEAITKGDTLWSELPVPSSTTYEWEDPKSTYIKEPLYLDNISMSPPGPCGVKDAYCFLNFGDSITTDHISPSGSIHIDSPAAKYLMEHEVDRKDFNSYGSRRGNDEVMVRGTFANILTSNLTGMGIIPLCFKPGEDADTLGLTGHERYTIDLPSNINEIRPGQDITVVAENGKSFTCTLRFDTELAAIRFAVFDLAGQLSSSIHNESPPVRSFSLSTLS</sequence>
<dbReference type="EMBL" id="JAVXUO010001547">
    <property type="protein sequence ID" value="KAK2981253.1"/>
    <property type="molecule type" value="Genomic_DNA"/>
</dbReference>
<gene>
    <name evidence="5" type="ORF">RJ640_028618</name>
</gene>
<dbReference type="InterPro" id="IPR036008">
    <property type="entry name" value="Aconitase_4Fe-4S_dom"/>
</dbReference>
<evidence type="ECO:0000256" key="2">
    <source>
        <dbReference type="ARBA" id="ARBA00023004"/>
    </source>
</evidence>
<feature type="domain" description="Aconitase/3-isopropylmalate dehydratase large subunit alpha/beta/alpha" evidence="4">
    <location>
        <begin position="117"/>
        <end position="244"/>
    </location>
</feature>
<keyword evidence="2" id="KW-0408">Iron</keyword>
<dbReference type="GO" id="GO:0051536">
    <property type="term" value="F:iron-sulfur cluster binding"/>
    <property type="evidence" value="ECO:0007669"/>
    <property type="project" value="UniProtKB-KW"/>
</dbReference>
<dbReference type="Gene3D" id="3.20.19.10">
    <property type="entry name" value="Aconitase, domain 4"/>
    <property type="match status" value="2"/>
</dbReference>
<dbReference type="Proteomes" id="UP001187471">
    <property type="component" value="Unassembled WGS sequence"/>
</dbReference>
<dbReference type="InterPro" id="IPR006249">
    <property type="entry name" value="Aconitase/IRP2"/>
</dbReference>
<dbReference type="Pfam" id="PF00330">
    <property type="entry name" value="Aconitase"/>
    <property type="match status" value="1"/>
</dbReference>
<dbReference type="Gene3D" id="6.10.190.10">
    <property type="match status" value="1"/>
</dbReference>
<proteinExistence type="predicted"/>
<protein>
    <recommendedName>
        <fullName evidence="4">Aconitase/3-isopropylmalate dehydratase large subunit alpha/beta/alpha domain-containing protein</fullName>
    </recommendedName>
</protein>
<dbReference type="InterPro" id="IPR001030">
    <property type="entry name" value="Acoase/IPM_deHydtase_lsu_aba"/>
</dbReference>
<evidence type="ECO:0000256" key="1">
    <source>
        <dbReference type="ARBA" id="ARBA00022723"/>
    </source>
</evidence>
<evidence type="ECO:0000313" key="5">
    <source>
        <dbReference type="EMBL" id="KAK2981253.1"/>
    </source>
</evidence>
<dbReference type="PROSITE" id="PS00450">
    <property type="entry name" value="ACONITASE_1"/>
    <property type="match status" value="1"/>
</dbReference>
<keyword evidence="6" id="KW-1185">Reference proteome</keyword>
<reference evidence="5" key="1">
    <citation type="submission" date="2022-12" db="EMBL/GenBank/DDBJ databases">
        <title>Draft genome assemblies for two species of Escallonia (Escalloniales).</title>
        <authorList>
            <person name="Chanderbali A."/>
            <person name="Dervinis C."/>
            <person name="Anghel I."/>
            <person name="Soltis D."/>
            <person name="Soltis P."/>
            <person name="Zapata F."/>
        </authorList>
    </citation>
    <scope>NUCLEOTIDE SEQUENCE</scope>
    <source>
        <strain evidence="5">UCBG92.1500</strain>
        <tissue evidence="5">Leaf</tissue>
    </source>
</reference>
<name>A0AA88UG58_9ASTE</name>
<evidence type="ECO:0000259" key="4">
    <source>
        <dbReference type="Pfam" id="PF00330"/>
    </source>
</evidence>
<comment type="caution">
    <text evidence="5">The sequence shown here is derived from an EMBL/GenBank/DDBJ whole genome shotgun (WGS) entry which is preliminary data.</text>
</comment>
<dbReference type="Gene3D" id="3.30.499.10">
    <property type="entry name" value="Aconitase, domain 3"/>
    <property type="match status" value="1"/>
</dbReference>
<dbReference type="PANTHER" id="PTHR11670">
    <property type="entry name" value="ACONITASE/IRON-RESPONSIVE ELEMENT FAMILY MEMBER"/>
    <property type="match status" value="1"/>
</dbReference>
<evidence type="ECO:0000256" key="3">
    <source>
        <dbReference type="ARBA" id="ARBA00023014"/>
    </source>
</evidence>